<proteinExistence type="predicted"/>
<dbReference type="Proteomes" id="UP001194696">
    <property type="component" value="Unassembled WGS sequence"/>
</dbReference>
<evidence type="ECO:0000313" key="2">
    <source>
        <dbReference type="Proteomes" id="UP001194696"/>
    </source>
</evidence>
<reference evidence="1 2" key="1">
    <citation type="journal article" date="2020" name="Fungal Divers.">
        <title>Resolving the Mortierellaceae phylogeny through synthesis of multi-gene phylogenetics and phylogenomics.</title>
        <authorList>
            <person name="Vandepol N."/>
            <person name="Liber J."/>
            <person name="Desiro A."/>
            <person name="Na H."/>
            <person name="Kennedy M."/>
            <person name="Barry K."/>
            <person name="Grigoriev I.V."/>
            <person name="Miller A.N."/>
            <person name="O'Donnell K."/>
            <person name="Stajich J.E."/>
            <person name="Bonito G."/>
        </authorList>
    </citation>
    <scope>NUCLEOTIDE SEQUENCE [LARGE SCALE GENOMIC DNA]</scope>
    <source>
        <strain evidence="1 2">AD045</strain>
    </source>
</reference>
<name>A0ABQ7JKJ5_9FUNG</name>
<comment type="caution">
    <text evidence="1">The sequence shown here is derived from an EMBL/GenBank/DDBJ whole genome shotgun (WGS) entry which is preliminary data.</text>
</comment>
<organism evidence="1 2">
    <name type="scientific">Linnemannia gamsii</name>
    <dbReference type="NCBI Taxonomy" id="64522"/>
    <lineage>
        <taxon>Eukaryota</taxon>
        <taxon>Fungi</taxon>
        <taxon>Fungi incertae sedis</taxon>
        <taxon>Mucoromycota</taxon>
        <taxon>Mortierellomycotina</taxon>
        <taxon>Mortierellomycetes</taxon>
        <taxon>Mortierellales</taxon>
        <taxon>Mortierellaceae</taxon>
        <taxon>Linnemannia</taxon>
    </lineage>
</organism>
<dbReference type="EMBL" id="JAAAIM010001496">
    <property type="protein sequence ID" value="KAG0277988.1"/>
    <property type="molecule type" value="Genomic_DNA"/>
</dbReference>
<accession>A0ABQ7JKJ5</accession>
<keyword evidence="2" id="KW-1185">Reference proteome</keyword>
<gene>
    <name evidence="1" type="ORF">BGZ96_002584</name>
</gene>
<protein>
    <submittedName>
        <fullName evidence="1">Uncharacterized protein</fullName>
    </submittedName>
</protein>
<sequence>MNLGRMLLKPKYAVITAFFSLYLIIHSLASPKTPARAAEIDICLASLMGNPLLDQIHDLVEAKDQPLPAFASIDPRTKEVVIAARPLMSDFIQYACNHLQDHRVIFANSDIFYDSSLEYFVKPSDAVFGSHFYAIARWRLSTGGRSIEGFEDNSAKGITYRPYPIYGSYDTFAFAPRADPSRPLGWTNRVNTDGRTYEIEND</sequence>
<evidence type="ECO:0000313" key="1">
    <source>
        <dbReference type="EMBL" id="KAG0277988.1"/>
    </source>
</evidence>